<evidence type="ECO:0000313" key="2">
    <source>
        <dbReference type="EMBL" id="KZS43370.1"/>
    </source>
</evidence>
<gene>
    <name evidence="2" type="ORF">AWU65_01065</name>
</gene>
<dbReference type="GO" id="GO:0016787">
    <property type="term" value="F:hydrolase activity"/>
    <property type="evidence" value="ECO:0007669"/>
    <property type="project" value="UniProtKB-KW"/>
</dbReference>
<proteinExistence type="predicted"/>
<dbReference type="EMBL" id="LWMH01000003">
    <property type="protein sequence ID" value="KZS43370.1"/>
    <property type="molecule type" value="Genomic_DNA"/>
</dbReference>
<dbReference type="RefSeq" id="WP_063480771.1">
    <property type="nucleotide sequence ID" value="NZ_CP147845.1"/>
</dbReference>
<dbReference type="AlphaFoldDB" id="A0A163DPT0"/>
<feature type="domain" description="AB hydrolase-1" evidence="1">
    <location>
        <begin position="26"/>
        <end position="277"/>
    </location>
</feature>
<dbReference type="Gene3D" id="3.40.50.1820">
    <property type="entry name" value="alpha/beta hydrolase"/>
    <property type="match status" value="1"/>
</dbReference>
<comment type="caution">
    <text evidence="2">The sequence shown here is derived from an EMBL/GenBank/DDBJ whole genome shotgun (WGS) entry which is preliminary data.</text>
</comment>
<evidence type="ECO:0000313" key="3">
    <source>
        <dbReference type="Proteomes" id="UP000076796"/>
    </source>
</evidence>
<dbReference type="InterPro" id="IPR000073">
    <property type="entry name" value="AB_hydrolase_1"/>
</dbReference>
<dbReference type="GeneID" id="97555340"/>
<name>A0A163DPT0_9BACL</name>
<evidence type="ECO:0000259" key="1">
    <source>
        <dbReference type="Pfam" id="PF00561"/>
    </source>
</evidence>
<sequence length="292" mass="32345">MTIDVKTVLLHNGEKLTYRERAGTEPPLLLIHGNMASSELWEPLLEHEGITQRIIAADMRGYGESSYHHPIGDMKDFSADLYDFTEQLGLNDVMIVGWSNGGGIAMQFAADYPDRVRKLILLASISTRGYAAVNADGDRLQTKEQIAKDPGLAMTFQANQEQNQDYFEQALNYLLFNNHQPDAAIRTNYIKACMKQQNMIDVADAANRFNISSSSNGLTNGTGDLNRIQCPVLVIWGVQDLITTQQMTGEILEDFASHGKSVQYITLDAGHFPLIDDLYGLVASVNSFIALP</sequence>
<dbReference type="OrthoDB" id="9805423at2"/>
<dbReference type="SUPFAM" id="SSF53474">
    <property type="entry name" value="alpha/beta-Hydrolases"/>
    <property type="match status" value="1"/>
</dbReference>
<dbReference type="Pfam" id="PF00561">
    <property type="entry name" value="Abhydrolase_1"/>
    <property type="match status" value="1"/>
</dbReference>
<dbReference type="InterPro" id="IPR050266">
    <property type="entry name" value="AB_hydrolase_sf"/>
</dbReference>
<dbReference type="InterPro" id="IPR029058">
    <property type="entry name" value="AB_hydrolase_fold"/>
</dbReference>
<keyword evidence="3" id="KW-1185">Reference proteome</keyword>
<reference evidence="2" key="1">
    <citation type="journal article" date="2016" name="Genome Announc.">
        <title>Draft genomes of two strains of Paenibacillus glucanolyticus with capability to degrade lignocellulose.</title>
        <authorList>
            <person name="Mathews S.L."/>
            <person name="Pawlak J."/>
            <person name="Grunden A.M."/>
        </authorList>
    </citation>
    <scope>NUCLEOTIDE SEQUENCE [LARGE SCALE GENOMIC DNA]</scope>
    <source>
        <strain evidence="2">SLM1</strain>
    </source>
</reference>
<keyword evidence="2" id="KW-0378">Hydrolase</keyword>
<organism evidence="2 3">
    <name type="scientific">Paenibacillus glucanolyticus</name>
    <dbReference type="NCBI Taxonomy" id="59843"/>
    <lineage>
        <taxon>Bacteria</taxon>
        <taxon>Bacillati</taxon>
        <taxon>Bacillota</taxon>
        <taxon>Bacilli</taxon>
        <taxon>Bacillales</taxon>
        <taxon>Paenibacillaceae</taxon>
        <taxon>Paenibacillus</taxon>
    </lineage>
</organism>
<dbReference type="PRINTS" id="PR00111">
    <property type="entry name" value="ABHYDROLASE"/>
</dbReference>
<dbReference type="PANTHER" id="PTHR43798">
    <property type="entry name" value="MONOACYLGLYCEROL LIPASE"/>
    <property type="match status" value="1"/>
</dbReference>
<dbReference type="Proteomes" id="UP000076796">
    <property type="component" value="Unassembled WGS sequence"/>
</dbReference>
<protein>
    <submittedName>
        <fullName evidence="2">Alpha/beta hydrolase</fullName>
    </submittedName>
</protein>
<accession>A0A163DPT0</accession>